<proteinExistence type="predicted"/>
<dbReference type="SUPFAM" id="SSF53335">
    <property type="entry name" value="S-adenosyl-L-methionine-dependent methyltransferases"/>
    <property type="match status" value="1"/>
</dbReference>
<dbReference type="RefSeq" id="WP_084839911.1">
    <property type="nucleotide sequence ID" value="NZ_ARYN01000001.1"/>
</dbReference>
<dbReference type="AlphaFoldDB" id="A0A1Y1TAL1"/>
<evidence type="ECO:0000259" key="1">
    <source>
        <dbReference type="Pfam" id="PF08241"/>
    </source>
</evidence>
<dbReference type="STRING" id="1185767.IIF7_01640"/>
<dbReference type="EMBL" id="ARYN01000001">
    <property type="protein sequence ID" value="ORL47423.1"/>
    <property type="molecule type" value="Genomic_DNA"/>
</dbReference>
<organism evidence="2 3">
    <name type="scientific">Zunongwangia atlantica 22II14-10F7</name>
    <dbReference type="NCBI Taxonomy" id="1185767"/>
    <lineage>
        <taxon>Bacteria</taxon>
        <taxon>Pseudomonadati</taxon>
        <taxon>Bacteroidota</taxon>
        <taxon>Flavobacteriia</taxon>
        <taxon>Flavobacteriales</taxon>
        <taxon>Flavobacteriaceae</taxon>
        <taxon>Zunongwangia</taxon>
    </lineage>
</organism>
<sequence length="247" mass="29373">MIKSKLKKILSLSIFSIYTGYKLKKVKKIREREQKSAFKEYLSRKNITKLQIGSGENIIEGWLNTDLNFRANIAYLDAGNDYPFENETFDFIFSEHLFEHLDENQQLIMLSECFRILKKGGVLRIATPSIEFLFEIYKNPEKTENVKYIEWAMKHSPHLREVQKIMPDRRYDHISVINHFFKAWGHKMIHNANSLISYGTQVGFINIEEKDVGKSDFKELQNLERHFKFIPKEMNEKETMILEFHKN</sequence>
<dbReference type="CDD" id="cd02440">
    <property type="entry name" value="AdoMet_MTases"/>
    <property type="match status" value="1"/>
</dbReference>
<protein>
    <recommendedName>
        <fullName evidence="1">Methyltransferase type 11 domain-containing protein</fullName>
    </recommendedName>
</protein>
<dbReference type="Gene3D" id="3.40.50.150">
    <property type="entry name" value="Vaccinia Virus protein VP39"/>
    <property type="match status" value="1"/>
</dbReference>
<feature type="domain" description="Methyltransferase type 11" evidence="1">
    <location>
        <begin position="80"/>
        <end position="124"/>
    </location>
</feature>
<gene>
    <name evidence="2" type="ORF">IIF7_01640</name>
</gene>
<comment type="caution">
    <text evidence="2">The sequence shown here is derived from an EMBL/GenBank/DDBJ whole genome shotgun (WGS) entry which is preliminary data.</text>
</comment>
<accession>A0A1Y1TAL1</accession>
<dbReference type="Proteomes" id="UP000192746">
    <property type="component" value="Unassembled WGS sequence"/>
</dbReference>
<dbReference type="GO" id="GO:0008757">
    <property type="term" value="F:S-adenosylmethionine-dependent methyltransferase activity"/>
    <property type="evidence" value="ECO:0007669"/>
    <property type="project" value="InterPro"/>
</dbReference>
<dbReference type="InterPro" id="IPR029063">
    <property type="entry name" value="SAM-dependent_MTases_sf"/>
</dbReference>
<dbReference type="InterPro" id="IPR013216">
    <property type="entry name" value="Methyltransf_11"/>
</dbReference>
<evidence type="ECO:0000313" key="3">
    <source>
        <dbReference type="Proteomes" id="UP000192746"/>
    </source>
</evidence>
<dbReference type="OrthoDB" id="3896938at2"/>
<reference evidence="2 3" key="1">
    <citation type="submission" date="2013-04" db="EMBL/GenBank/DDBJ databases">
        <title>Zunongwangia sp. 22II14-10F7 Genome Sequencing.</title>
        <authorList>
            <person name="Lai Q."/>
            <person name="Shao Z."/>
        </authorList>
    </citation>
    <scope>NUCLEOTIDE SEQUENCE [LARGE SCALE GENOMIC DNA]</scope>
    <source>
        <strain evidence="2 3">22II14-10F7</strain>
    </source>
</reference>
<name>A0A1Y1TAL1_9FLAO</name>
<evidence type="ECO:0000313" key="2">
    <source>
        <dbReference type="EMBL" id="ORL47423.1"/>
    </source>
</evidence>
<keyword evidence="3" id="KW-1185">Reference proteome</keyword>
<dbReference type="Pfam" id="PF08241">
    <property type="entry name" value="Methyltransf_11"/>
    <property type="match status" value="1"/>
</dbReference>